<dbReference type="InterPro" id="IPR011990">
    <property type="entry name" value="TPR-like_helical_dom_sf"/>
</dbReference>
<protein>
    <submittedName>
        <fullName evidence="4">Uncharacterized protein</fullName>
    </submittedName>
</protein>
<dbReference type="InParanoid" id="A0A6L2PRP4"/>
<dbReference type="SUPFAM" id="SSF48452">
    <property type="entry name" value="TPR-like"/>
    <property type="match status" value="1"/>
</dbReference>
<comment type="caution">
    <text evidence="4">The sequence shown here is derived from an EMBL/GenBank/DDBJ whole genome shotgun (WGS) entry which is preliminary data.</text>
</comment>
<keyword evidence="3" id="KW-0472">Membrane</keyword>
<keyword evidence="1" id="KW-0802">TPR repeat</keyword>
<dbReference type="AlphaFoldDB" id="A0A6L2PRP4"/>
<dbReference type="OrthoDB" id="1658288at2759"/>
<gene>
    <name evidence="4" type="ORF">Cfor_07953</name>
</gene>
<reference evidence="5" key="1">
    <citation type="submission" date="2020-01" db="EMBL/GenBank/DDBJ databases">
        <title>Draft genome sequence of the Termite Coptotermes fromosanus.</title>
        <authorList>
            <person name="Itakura S."/>
            <person name="Yosikawa Y."/>
            <person name="Umezawa K."/>
        </authorList>
    </citation>
    <scope>NUCLEOTIDE SEQUENCE [LARGE SCALE GENOMIC DNA]</scope>
</reference>
<feature type="transmembrane region" description="Helical" evidence="3">
    <location>
        <begin position="7"/>
        <end position="31"/>
    </location>
</feature>
<feature type="repeat" description="TPR" evidence="1">
    <location>
        <begin position="106"/>
        <end position="139"/>
    </location>
</feature>
<feature type="repeat" description="TPR" evidence="1">
    <location>
        <begin position="171"/>
        <end position="204"/>
    </location>
</feature>
<feature type="non-terminal residue" evidence="4">
    <location>
        <position position="1"/>
    </location>
</feature>
<keyword evidence="5" id="KW-1185">Reference proteome</keyword>
<dbReference type="InterPro" id="IPR052943">
    <property type="entry name" value="TMTC_O-mannosyl-trnsfr"/>
</dbReference>
<dbReference type="Pfam" id="PF13432">
    <property type="entry name" value="TPR_16"/>
    <property type="match status" value="1"/>
</dbReference>
<evidence type="ECO:0000256" key="1">
    <source>
        <dbReference type="PROSITE-ProRule" id="PRU00339"/>
    </source>
</evidence>
<keyword evidence="3" id="KW-1133">Transmembrane helix</keyword>
<proteinExistence type="predicted"/>
<feature type="transmembrane region" description="Helical" evidence="3">
    <location>
        <begin position="37"/>
        <end position="57"/>
    </location>
</feature>
<evidence type="ECO:0000256" key="3">
    <source>
        <dbReference type="SAM" id="Phobius"/>
    </source>
</evidence>
<dbReference type="SMART" id="SM00028">
    <property type="entry name" value="TPR"/>
    <property type="match status" value="4"/>
</dbReference>
<accession>A0A6L2PRP4</accession>
<dbReference type="Proteomes" id="UP000502823">
    <property type="component" value="Unassembled WGS sequence"/>
</dbReference>
<evidence type="ECO:0000313" key="4">
    <source>
        <dbReference type="EMBL" id="GFG34904.1"/>
    </source>
</evidence>
<dbReference type="EMBL" id="BLKM01008761">
    <property type="protein sequence ID" value="GFG34904.1"/>
    <property type="molecule type" value="Genomic_DNA"/>
</dbReference>
<dbReference type="PANTHER" id="PTHR44809">
    <property type="match status" value="1"/>
</dbReference>
<name>A0A6L2PRP4_COPFO</name>
<dbReference type="InterPro" id="IPR019734">
    <property type="entry name" value="TPR_rpt"/>
</dbReference>
<sequence>QQKHPPLLLGSLFLVIPFLPAANLVVTVGFVVAERLLYIPSLGMVLLLVYGAQLLWGTFIRQRSLLLCAGIVLLLVFCGRTVARNRDWASRQALIRAGLKTLPHNAKLHYNFANFLRDTGQLDLATKHYREALRLWPTYASAHNNLGTLMSGPEEAESHFLAAIRYSPNHVNAHYNLGQVYRKANRSEEAARMLERCVRLDAAYIPAYLLLARLYEGQEGCDPAVGRLLRHVAHLQPNSPDHLAELAAWLHQKGTYCHNLEAFFYYNKALRIEPTHMESLLGAARVLRAKGQYTRIHHIMQRVDSSRRRNINHIIGRVKQDGRNHYESLSPETVTTREQRGKLCSNSNDEVQEVSVSAAVVPNMAGHREQDLNKSRQTRCGPTRCGPTRCGPTRCEPTRCEQTAGSNRSRGRKSSSLGARPQTAARNIKVEPPSLLVQNLLETLK</sequence>
<keyword evidence="3" id="KW-0812">Transmembrane</keyword>
<feature type="transmembrane region" description="Helical" evidence="3">
    <location>
        <begin position="64"/>
        <end position="83"/>
    </location>
</feature>
<evidence type="ECO:0000256" key="2">
    <source>
        <dbReference type="SAM" id="MobiDB-lite"/>
    </source>
</evidence>
<organism evidence="4 5">
    <name type="scientific">Coptotermes formosanus</name>
    <name type="common">Formosan subterranean termite</name>
    <dbReference type="NCBI Taxonomy" id="36987"/>
    <lineage>
        <taxon>Eukaryota</taxon>
        <taxon>Metazoa</taxon>
        <taxon>Ecdysozoa</taxon>
        <taxon>Arthropoda</taxon>
        <taxon>Hexapoda</taxon>
        <taxon>Insecta</taxon>
        <taxon>Pterygota</taxon>
        <taxon>Neoptera</taxon>
        <taxon>Polyneoptera</taxon>
        <taxon>Dictyoptera</taxon>
        <taxon>Blattodea</taxon>
        <taxon>Blattoidea</taxon>
        <taxon>Termitoidae</taxon>
        <taxon>Rhinotermitidae</taxon>
        <taxon>Coptotermes</taxon>
    </lineage>
</organism>
<evidence type="ECO:0000313" key="5">
    <source>
        <dbReference type="Proteomes" id="UP000502823"/>
    </source>
</evidence>
<dbReference type="PROSITE" id="PS50005">
    <property type="entry name" value="TPR"/>
    <property type="match status" value="2"/>
</dbReference>
<dbReference type="Gene3D" id="1.25.40.10">
    <property type="entry name" value="Tetratricopeptide repeat domain"/>
    <property type="match status" value="2"/>
</dbReference>
<dbReference type="PANTHER" id="PTHR44809:SF1">
    <property type="entry name" value="PROTEIN O-MANNOSYL-TRANSFERASE TMTC1"/>
    <property type="match status" value="1"/>
</dbReference>
<dbReference type="Pfam" id="PF13414">
    <property type="entry name" value="TPR_11"/>
    <property type="match status" value="1"/>
</dbReference>
<feature type="region of interest" description="Disordered" evidence="2">
    <location>
        <begin position="368"/>
        <end position="430"/>
    </location>
</feature>